<evidence type="ECO:0000313" key="3">
    <source>
        <dbReference type="EMBL" id="KAA6232078.1"/>
    </source>
</evidence>
<dbReference type="AlphaFoldDB" id="A0A5M8I9B3"/>
<gene>
    <name evidence="3" type="primary">dgt</name>
    <name evidence="3" type="ORF">FP507_02415</name>
</gene>
<dbReference type="SUPFAM" id="SSF109604">
    <property type="entry name" value="HD-domain/PDEase-like"/>
    <property type="match status" value="1"/>
</dbReference>
<name>A0A5M8I9B3_CHLPH</name>
<dbReference type="InterPro" id="IPR026875">
    <property type="entry name" value="PHydrolase_assoc_dom"/>
</dbReference>
<dbReference type="SMART" id="SM00471">
    <property type="entry name" value="HDc"/>
    <property type="match status" value="1"/>
</dbReference>
<sequence>MTQELFDKKARKWAAAQEKKLKCLEERPVRETLGRDEGRDEFERDYARTLYSSSFRRLQGKMQLLGIDSSHFHRNRLTHSLEVAQIARNISKMLGLKHPVVAEAASLAHDIGNPPYGHKGEKVLETLTDSCGGFEGNAQTFRVLRKLEKKHWSFEGLNLTMRTLFAVVKYNHKRSPKQKKYLYDEDYEFLSSSLQKCGLCVQKSIDAQIMDVADEIAYAAHDLEDALSFNMVTLDEIIHEFSISSDYKTAYPKLKEIAQGAQKDAFNAKRLDTSEEYSAVRNKELTSRIVHSLVTDLDLVGWQLSYKEHSKLAEGLKKLLFRALLRKNEIQQYELRGEKVIKGLFAVYTDPAFNSKGFLFPPELRNNTVDPLERVAADYISGMMDSFAEQQYVRFYGKSSLDALYGG</sequence>
<evidence type="ECO:0000313" key="4">
    <source>
        <dbReference type="Proteomes" id="UP000327458"/>
    </source>
</evidence>
<dbReference type="EMBL" id="VMRG01000001">
    <property type="protein sequence ID" value="KAA6232078.1"/>
    <property type="molecule type" value="Genomic_DNA"/>
</dbReference>
<dbReference type="Pfam" id="PF01966">
    <property type="entry name" value="HD"/>
    <property type="match status" value="1"/>
</dbReference>
<dbReference type="Gene3D" id="1.10.3210.10">
    <property type="entry name" value="Hypothetical protein af1432"/>
    <property type="match status" value="1"/>
</dbReference>
<dbReference type="NCBIfam" id="TIGR01353">
    <property type="entry name" value="dGTP_triPase"/>
    <property type="match status" value="1"/>
</dbReference>
<dbReference type="PANTHER" id="PTHR11373:SF40">
    <property type="entry name" value="DEOXYGUANOSINETRIPHOSPHATE TRIPHOSPHOHYDROLASE-LIKE PROTEIN 2"/>
    <property type="match status" value="1"/>
</dbReference>
<reference evidence="3 4" key="1">
    <citation type="submission" date="2019-07" db="EMBL/GenBank/DDBJ databases">
        <title>Draft genome Sequence of Chlorobium phaeovibrioides sp. strain PhvTcv-s14, from the Phylum Chlorobi.</title>
        <authorList>
            <person name="Babenko V."/>
            <person name="Boldyreva D."/>
            <person name="Kanygina A."/>
            <person name="Selezneva O."/>
            <person name="Akopiyan T."/>
            <person name="Lunina O."/>
        </authorList>
    </citation>
    <scope>NUCLEOTIDE SEQUENCE [LARGE SCALE GENOMIC DNA]</scope>
    <source>
        <strain evidence="3 4">GrTcv12</strain>
    </source>
</reference>
<dbReference type="InterPro" id="IPR006261">
    <property type="entry name" value="dGTPase"/>
</dbReference>
<accession>A0A5M8I9B3</accession>
<dbReference type="CDD" id="cd00077">
    <property type="entry name" value="HDc"/>
    <property type="match status" value="1"/>
</dbReference>
<proteinExistence type="predicted"/>
<dbReference type="GO" id="GO:0008832">
    <property type="term" value="F:dGTPase activity"/>
    <property type="evidence" value="ECO:0007669"/>
    <property type="project" value="TreeGrafter"/>
</dbReference>
<dbReference type="RefSeq" id="WP_151419147.1">
    <property type="nucleotide sequence ID" value="NZ_VMRG01000001.1"/>
</dbReference>
<dbReference type="InterPro" id="IPR003607">
    <property type="entry name" value="HD/PDEase_dom"/>
</dbReference>
<dbReference type="PROSITE" id="PS51831">
    <property type="entry name" value="HD"/>
    <property type="match status" value="1"/>
</dbReference>
<dbReference type="GO" id="GO:0006203">
    <property type="term" value="P:dGTP catabolic process"/>
    <property type="evidence" value="ECO:0007669"/>
    <property type="project" value="TreeGrafter"/>
</dbReference>
<organism evidence="3 4">
    <name type="scientific">Chlorobium phaeovibrioides</name>
    <dbReference type="NCBI Taxonomy" id="1094"/>
    <lineage>
        <taxon>Bacteria</taxon>
        <taxon>Pseudomonadati</taxon>
        <taxon>Chlorobiota</taxon>
        <taxon>Chlorobiia</taxon>
        <taxon>Chlorobiales</taxon>
        <taxon>Chlorobiaceae</taxon>
        <taxon>Chlorobium/Pelodictyon group</taxon>
        <taxon>Chlorobium</taxon>
    </lineage>
</organism>
<dbReference type="Pfam" id="PF13286">
    <property type="entry name" value="HD_assoc"/>
    <property type="match status" value="1"/>
</dbReference>
<dbReference type="InterPro" id="IPR050135">
    <property type="entry name" value="dGTPase-like"/>
</dbReference>
<dbReference type="InterPro" id="IPR006674">
    <property type="entry name" value="HD_domain"/>
</dbReference>
<protein>
    <submittedName>
        <fullName evidence="3">DNTP triphosphohydrolase</fullName>
    </submittedName>
</protein>
<comment type="caution">
    <text evidence="3">The sequence shown here is derived from an EMBL/GenBank/DDBJ whole genome shotgun (WGS) entry which is preliminary data.</text>
</comment>
<dbReference type="PANTHER" id="PTHR11373">
    <property type="entry name" value="DEOXYNUCLEOSIDE TRIPHOSPHATE TRIPHOSPHOHYDROLASE"/>
    <property type="match status" value="1"/>
</dbReference>
<dbReference type="Proteomes" id="UP000327458">
    <property type="component" value="Unassembled WGS sequence"/>
</dbReference>
<feature type="domain" description="HD" evidence="2">
    <location>
        <begin position="76"/>
        <end position="219"/>
    </location>
</feature>
<evidence type="ECO:0000259" key="2">
    <source>
        <dbReference type="PROSITE" id="PS51831"/>
    </source>
</evidence>
<evidence type="ECO:0000256" key="1">
    <source>
        <dbReference type="ARBA" id="ARBA00022801"/>
    </source>
</evidence>
<keyword evidence="1 3" id="KW-0378">Hydrolase</keyword>